<comment type="caution">
    <text evidence="2">The sequence shown here is derived from an EMBL/GenBank/DDBJ whole genome shotgun (WGS) entry which is preliminary data.</text>
</comment>
<evidence type="ECO:0000313" key="3">
    <source>
        <dbReference type="Proteomes" id="UP001283361"/>
    </source>
</evidence>
<proteinExistence type="predicted"/>
<protein>
    <submittedName>
        <fullName evidence="2">Uncharacterized protein</fullName>
    </submittedName>
</protein>
<dbReference type="AlphaFoldDB" id="A0AAE1DTG7"/>
<feature type="region of interest" description="Disordered" evidence="1">
    <location>
        <begin position="1"/>
        <end position="62"/>
    </location>
</feature>
<feature type="non-terminal residue" evidence="2">
    <location>
        <position position="1"/>
    </location>
</feature>
<evidence type="ECO:0000256" key="1">
    <source>
        <dbReference type="SAM" id="MobiDB-lite"/>
    </source>
</evidence>
<keyword evidence="3" id="KW-1185">Reference proteome</keyword>
<name>A0AAE1DTG7_9GAST</name>
<accession>A0AAE1DTG7</accession>
<gene>
    <name evidence="2" type="ORF">RRG08_062243</name>
</gene>
<sequence length="62" mass="7009">VTQPAQHHGALPSHQGNTRATKKSYNTKRVTYDHHETLSSHQGNTPDHQESPHFHQGTTSYH</sequence>
<dbReference type="EMBL" id="JAWDGP010002609">
    <property type="protein sequence ID" value="KAK3781725.1"/>
    <property type="molecule type" value="Genomic_DNA"/>
</dbReference>
<dbReference type="Proteomes" id="UP001283361">
    <property type="component" value="Unassembled WGS sequence"/>
</dbReference>
<reference evidence="2" key="1">
    <citation type="journal article" date="2023" name="G3 (Bethesda)">
        <title>A reference genome for the long-term kleptoplast-retaining sea slug Elysia crispata morphotype clarki.</title>
        <authorList>
            <person name="Eastman K.E."/>
            <person name="Pendleton A.L."/>
            <person name="Shaikh M.A."/>
            <person name="Suttiyut T."/>
            <person name="Ogas R."/>
            <person name="Tomko P."/>
            <person name="Gavelis G."/>
            <person name="Widhalm J.R."/>
            <person name="Wisecaver J.H."/>
        </authorList>
    </citation>
    <scope>NUCLEOTIDE SEQUENCE</scope>
    <source>
        <strain evidence="2">ECLA1</strain>
    </source>
</reference>
<evidence type="ECO:0000313" key="2">
    <source>
        <dbReference type="EMBL" id="KAK3781725.1"/>
    </source>
</evidence>
<organism evidence="2 3">
    <name type="scientific">Elysia crispata</name>
    <name type="common">lettuce slug</name>
    <dbReference type="NCBI Taxonomy" id="231223"/>
    <lineage>
        <taxon>Eukaryota</taxon>
        <taxon>Metazoa</taxon>
        <taxon>Spiralia</taxon>
        <taxon>Lophotrochozoa</taxon>
        <taxon>Mollusca</taxon>
        <taxon>Gastropoda</taxon>
        <taxon>Heterobranchia</taxon>
        <taxon>Euthyneura</taxon>
        <taxon>Panpulmonata</taxon>
        <taxon>Sacoglossa</taxon>
        <taxon>Placobranchoidea</taxon>
        <taxon>Plakobranchidae</taxon>
        <taxon>Elysia</taxon>
    </lineage>
</organism>